<name>A0ABY7TAK8_9SPHI</name>
<protein>
    <submittedName>
        <fullName evidence="1">Uncharacterized protein</fullName>
    </submittedName>
</protein>
<gene>
    <name evidence="1" type="ORF">PQO05_05470</name>
</gene>
<accession>A0ABY7TAK8</accession>
<evidence type="ECO:0000313" key="1">
    <source>
        <dbReference type="EMBL" id="WCT13382.1"/>
    </source>
</evidence>
<dbReference type="EMBL" id="CP117167">
    <property type="protein sequence ID" value="WCT13382.1"/>
    <property type="molecule type" value="Genomic_DNA"/>
</dbReference>
<reference evidence="1 2" key="1">
    <citation type="submission" date="2023-02" db="EMBL/GenBank/DDBJ databases">
        <title>Genome sequence of Mucilaginibacter jinjuensis strain KACC 16571.</title>
        <authorList>
            <person name="Kim S."/>
            <person name="Heo J."/>
            <person name="Kwon S.-W."/>
        </authorList>
    </citation>
    <scope>NUCLEOTIDE SEQUENCE [LARGE SCALE GENOMIC DNA]</scope>
    <source>
        <strain evidence="1 2">KACC 16571</strain>
    </source>
</reference>
<sequence>MKTADTSVISKSVRDKSLGNIRYELISRNALRLAAITALRNRFFPTFDVYG</sequence>
<keyword evidence="2" id="KW-1185">Reference proteome</keyword>
<proteinExistence type="predicted"/>
<dbReference type="Proteomes" id="UP001216139">
    <property type="component" value="Chromosome"/>
</dbReference>
<organism evidence="1 2">
    <name type="scientific">Mucilaginibacter jinjuensis</name>
    <dbReference type="NCBI Taxonomy" id="1176721"/>
    <lineage>
        <taxon>Bacteria</taxon>
        <taxon>Pseudomonadati</taxon>
        <taxon>Bacteroidota</taxon>
        <taxon>Sphingobacteriia</taxon>
        <taxon>Sphingobacteriales</taxon>
        <taxon>Sphingobacteriaceae</taxon>
        <taxon>Mucilaginibacter</taxon>
    </lineage>
</organism>
<evidence type="ECO:0000313" key="2">
    <source>
        <dbReference type="Proteomes" id="UP001216139"/>
    </source>
</evidence>
<dbReference type="RefSeq" id="WP_273631667.1">
    <property type="nucleotide sequence ID" value="NZ_CP117167.1"/>
</dbReference>